<reference evidence="7" key="1">
    <citation type="submission" date="2016-04" db="EMBL/GenBank/DDBJ databases">
        <title>Cephalotus genome sequencing.</title>
        <authorList>
            <person name="Fukushima K."/>
            <person name="Hasebe M."/>
            <person name="Fang X."/>
        </authorList>
    </citation>
    <scope>NUCLEOTIDE SEQUENCE [LARGE SCALE GENOMIC DNA]</scope>
    <source>
        <strain evidence="7">cv. St1</strain>
    </source>
</reference>
<dbReference type="GO" id="GO:0010506">
    <property type="term" value="P:regulation of autophagy"/>
    <property type="evidence" value="ECO:0007669"/>
    <property type="project" value="InterPro"/>
</dbReference>
<organism evidence="6 7">
    <name type="scientific">Cephalotus follicularis</name>
    <name type="common">Albany pitcher plant</name>
    <dbReference type="NCBI Taxonomy" id="3775"/>
    <lineage>
        <taxon>Eukaryota</taxon>
        <taxon>Viridiplantae</taxon>
        <taxon>Streptophyta</taxon>
        <taxon>Embryophyta</taxon>
        <taxon>Tracheophyta</taxon>
        <taxon>Spermatophyta</taxon>
        <taxon>Magnoliopsida</taxon>
        <taxon>eudicotyledons</taxon>
        <taxon>Gunneridae</taxon>
        <taxon>Pentapetalae</taxon>
        <taxon>rosids</taxon>
        <taxon>fabids</taxon>
        <taxon>Oxalidales</taxon>
        <taxon>Cephalotaceae</taxon>
        <taxon>Cephalotus</taxon>
    </lineage>
</organism>
<dbReference type="Proteomes" id="UP000187406">
    <property type="component" value="Unassembled WGS sequence"/>
</dbReference>
<dbReference type="SUPFAM" id="SSF56112">
    <property type="entry name" value="Protein kinase-like (PK-like)"/>
    <property type="match status" value="1"/>
</dbReference>
<dbReference type="GO" id="GO:0016020">
    <property type="term" value="C:membrane"/>
    <property type="evidence" value="ECO:0007669"/>
    <property type="project" value="TreeGrafter"/>
</dbReference>
<dbReference type="EMBL" id="BDDD01000943">
    <property type="protein sequence ID" value="GAV71807.1"/>
    <property type="molecule type" value="Genomic_DNA"/>
</dbReference>
<dbReference type="Gene3D" id="1.10.510.10">
    <property type="entry name" value="Transferase(Phosphotransferase) domain 1"/>
    <property type="match status" value="1"/>
</dbReference>
<evidence type="ECO:0000256" key="2">
    <source>
        <dbReference type="ARBA" id="ARBA00022741"/>
    </source>
</evidence>
<name>A0A1Q3BV12_CEPFO</name>
<evidence type="ECO:0000256" key="3">
    <source>
        <dbReference type="ARBA" id="ARBA00022840"/>
    </source>
</evidence>
<dbReference type="PROSITE" id="PS00108">
    <property type="entry name" value="PROTEIN_KINASE_ST"/>
    <property type="match status" value="1"/>
</dbReference>
<evidence type="ECO:0000259" key="5">
    <source>
        <dbReference type="PROSITE" id="PS50011"/>
    </source>
</evidence>
<keyword evidence="6" id="KW-0418">Kinase</keyword>
<evidence type="ECO:0000256" key="4">
    <source>
        <dbReference type="ARBA" id="ARBA00058225"/>
    </source>
</evidence>
<gene>
    <name evidence="6" type="ORF">CFOL_v3_15296</name>
</gene>
<evidence type="ECO:0000313" key="6">
    <source>
        <dbReference type="EMBL" id="GAV71807.1"/>
    </source>
</evidence>
<keyword evidence="7" id="KW-1185">Reference proteome</keyword>
<dbReference type="STRING" id="3775.A0A1Q3BV12"/>
<dbReference type="GO" id="GO:0000045">
    <property type="term" value="P:autophagosome assembly"/>
    <property type="evidence" value="ECO:0007669"/>
    <property type="project" value="TreeGrafter"/>
</dbReference>
<dbReference type="SMART" id="SM00220">
    <property type="entry name" value="S_TKc"/>
    <property type="match status" value="1"/>
</dbReference>
<dbReference type="GO" id="GO:0000407">
    <property type="term" value="C:phagophore assembly site"/>
    <property type="evidence" value="ECO:0007669"/>
    <property type="project" value="TreeGrafter"/>
</dbReference>
<dbReference type="PANTHER" id="PTHR24348">
    <property type="entry name" value="SERINE/THREONINE-PROTEIN KINASE UNC-51-RELATED"/>
    <property type="match status" value="1"/>
</dbReference>
<keyword evidence="3" id="KW-0067">ATP-binding</keyword>
<dbReference type="Pfam" id="PF00069">
    <property type="entry name" value="Pkinase"/>
    <property type="match status" value="1"/>
</dbReference>
<dbReference type="InterPro" id="IPR045269">
    <property type="entry name" value="Atg1-like"/>
</dbReference>
<dbReference type="InterPro" id="IPR000719">
    <property type="entry name" value="Prot_kinase_dom"/>
</dbReference>
<accession>A0A1Q3BV12</accession>
<keyword evidence="2" id="KW-0547">Nucleotide-binding</keyword>
<dbReference type="InterPro" id="IPR008271">
    <property type="entry name" value="Ser/Thr_kinase_AS"/>
</dbReference>
<proteinExistence type="inferred from homology"/>
<dbReference type="GO" id="GO:0005776">
    <property type="term" value="C:autophagosome"/>
    <property type="evidence" value="ECO:0007669"/>
    <property type="project" value="TreeGrafter"/>
</dbReference>
<dbReference type="FunCoup" id="A0A1Q3BV12">
    <property type="interactions" value="486"/>
</dbReference>
<evidence type="ECO:0000256" key="1">
    <source>
        <dbReference type="ARBA" id="ARBA00006234"/>
    </source>
</evidence>
<feature type="domain" description="Protein kinase" evidence="5">
    <location>
        <begin position="18"/>
        <end position="276"/>
    </location>
</feature>
<dbReference type="AlphaFoldDB" id="A0A1Q3BV12"/>
<comment type="caution">
    <text evidence="6">The sequence shown here is derived from an EMBL/GenBank/DDBJ whole genome shotgun (WGS) entry which is preliminary data.</text>
</comment>
<dbReference type="InterPro" id="IPR011009">
    <property type="entry name" value="Kinase-like_dom_sf"/>
</dbReference>
<comment type="similarity">
    <text evidence="1">Belongs to the protein kinase superfamily. CAMK Ser/Thr protein kinase family. SNF1 subfamily.</text>
</comment>
<dbReference type="GO" id="GO:0004674">
    <property type="term" value="F:protein serine/threonine kinase activity"/>
    <property type="evidence" value="ECO:0007669"/>
    <property type="project" value="InterPro"/>
</dbReference>
<dbReference type="FunFam" id="1.10.510.10:FF:000571">
    <property type="entry name" value="Maternal embryonic leucine zipper kinase"/>
    <property type="match status" value="1"/>
</dbReference>
<dbReference type="GO" id="GO:0005524">
    <property type="term" value="F:ATP binding"/>
    <property type="evidence" value="ECO:0007669"/>
    <property type="project" value="UniProtKB-KW"/>
</dbReference>
<dbReference type="GO" id="GO:0005829">
    <property type="term" value="C:cytosol"/>
    <property type="evidence" value="ECO:0007669"/>
    <property type="project" value="TreeGrafter"/>
</dbReference>
<protein>
    <submittedName>
        <fullName evidence="6">Pkinase domain-containing protein</fullName>
    </submittedName>
</protein>
<sequence length="277" mass="31300">MEAATPREITDCLIVGGYTLKSKLGESCLSTVWRAEKRVTREEVAVKQVYLSKLNKHLKKCLDCELSFLSSVIHPNIIRLFDVFQAQSCVFLVMEFCDRGNLASYIQQHGKVQEQIAKRFMRQLGAGLEILQSHHIVHGDLKPENILLSGLEGDLVLKIADFGLSRSVPPGKYAKIVCGSPIYMAPEVLQFQNYNEKIDMWSVGVILFELINGFPPFHGRTNVQLLQNIKSCTSLPFSKLVLPWLHPECADICARLLSINPVQRLSLDEFCQHSFVR</sequence>
<dbReference type="InParanoid" id="A0A1Q3BV12"/>
<dbReference type="PROSITE" id="PS50011">
    <property type="entry name" value="PROTEIN_KINASE_DOM"/>
    <property type="match status" value="1"/>
</dbReference>
<dbReference type="OrthoDB" id="346907at2759"/>
<comment type="function">
    <text evidence="4">CIPK serine-threonine protein kinases interact with CBL proteins. Binding of a CBL protein to the regulatory NAF domain of CIPK protein lead to the activation of the kinase in a calcium-dependent manner.</text>
</comment>
<evidence type="ECO:0000313" key="7">
    <source>
        <dbReference type="Proteomes" id="UP000187406"/>
    </source>
</evidence>
<keyword evidence="6" id="KW-0808">Transferase</keyword>
<dbReference type="PANTHER" id="PTHR24348:SF53">
    <property type="entry name" value="SERINE_THREONINE-PROTEIN KINASE ATG1T"/>
    <property type="match status" value="1"/>
</dbReference>